<protein>
    <submittedName>
        <fullName evidence="1">Uncharacterized protein</fullName>
    </submittedName>
</protein>
<dbReference type="AlphaFoldDB" id="A0A820ITD9"/>
<evidence type="ECO:0000313" key="2">
    <source>
        <dbReference type="EMBL" id="CAF5166335.1"/>
    </source>
</evidence>
<evidence type="ECO:0000313" key="3">
    <source>
        <dbReference type="Proteomes" id="UP000663866"/>
    </source>
</evidence>
<dbReference type="Proteomes" id="UP000663866">
    <property type="component" value="Unassembled WGS sequence"/>
</dbReference>
<dbReference type="EMBL" id="CAJOBG010018511">
    <property type="protein sequence ID" value="CAF4315603.1"/>
    <property type="molecule type" value="Genomic_DNA"/>
</dbReference>
<dbReference type="EMBL" id="CAJOBI010302556">
    <property type="protein sequence ID" value="CAF5166335.1"/>
    <property type="molecule type" value="Genomic_DNA"/>
</dbReference>
<comment type="caution">
    <text evidence="1">The sequence shown here is derived from an EMBL/GenBank/DDBJ whole genome shotgun (WGS) entry which is preliminary data.</text>
</comment>
<dbReference type="Proteomes" id="UP000676336">
    <property type="component" value="Unassembled WGS sequence"/>
</dbReference>
<evidence type="ECO:0000313" key="1">
    <source>
        <dbReference type="EMBL" id="CAF4315603.1"/>
    </source>
</evidence>
<proteinExistence type="predicted"/>
<reference evidence="1" key="1">
    <citation type="submission" date="2021-02" db="EMBL/GenBank/DDBJ databases">
        <authorList>
            <person name="Nowell W R."/>
        </authorList>
    </citation>
    <scope>NUCLEOTIDE SEQUENCE</scope>
</reference>
<organism evidence="1 3">
    <name type="scientific">Rotaria magnacalcarata</name>
    <dbReference type="NCBI Taxonomy" id="392030"/>
    <lineage>
        <taxon>Eukaryota</taxon>
        <taxon>Metazoa</taxon>
        <taxon>Spiralia</taxon>
        <taxon>Gnathifera</taxon>
        <taxon>Rotifera</taxon>
        <taxon>Eurotatoria</taxon>
        <taxon>Bdelloidea</taxon>
        <taxon>Philodinida</taxon>
        <taxon>Philodinidae</taxon>
        <taxon>Rotaria</taxon>
    </lineage>
</organism>
<name>A0A820ITD9_9BILA</name>
<keyword evidence="3" id="KW-1185">Reference proteome</keyword>
<feature type="non-terminal residue" evidence="1">
    <location>
        <position position="54"/>
    </location>
</feature>
<gene>
    <name evidence="1" type="ORF">OVN521_LOCUS31800</name>
    <name evidence="2" type="ORF">SMN809_LOCUS65030</name>
</gene>
<accession>A0A820ITD9</accession>
<sequence>MSSSTLPSSSNNMKCDVISSCSNQINIDSPTTSYLIAEAKVNGIRGLVLLDTGS</sequence>